<dbReference type="AlphaFoldDB" id="A0A4Z2FW52"/>
<sequence>MMSVDSLASAPPFQYNVRTSSDVNEQLKTGEQLGDDVPLLHHVHTDLLLTHKLAQTLTHHLKGGGSGGGEPPCLRHPLAPPDQHHLAVVRTHHAAHTQRLSQQRHGIPELHLSVLTERGRSTRPVGSQVVFVAGRLLWSRLLCTASCREPLMHTFSSSLCLLGFNSPSCGSAQSERGLWR</sequence>
<name>A0A4Z2FW52_9TELE</name>
<dbReference type="EMBL" id="SRLO01000845">
    <property type="protein sequence ID" value="TNN45457.1"/>
    <property type="molecule type" value="Genomic_DNA"/>
</dbReference>
<protein>
    <submittedName>
        <fullName evidence="1">Uncharacterized protein</fullName>
    </submittedName>
</protein>
<evidence type="ECO:0000313" key="2">
    <source>
        <dbReference type="Proteomes" id="UP000314294"/>
    </source>
</evidence>
<accession>A0A4Z2FW52</accession>
<gene>
    <name evidence="1" type="ORF">EYF80_044316</name>
</gene>
<dbReference type="Proteomes" id="UP000314294">
    <property type="component" value="Unassembled WGS sequence"/>
</dbReference>
<reference evidence="1 2" key="1">
    <citation type="submission" date="2019-03" db="EMBL/GenBank/DDBJ databases">
        <title>First draft genome of Liparis tanakae, snailfish: a comprehensive survey of snailfish specific genes.</title>
        <authorList>
            <person name="Kim W."/>
            <person name="Song I."/>
            <person name="Jeong J.-H."/>
            <person name="Kim D."/>
            <person name="Kim S."/>
            <person name="Ryu S."/>
            <person name="Song J.Y."/>
            <person name="Lee S.K."/>
        </authorList>
    </citation>
    <scope>NUCLEOTIDE SEQUENCE [LARGE SCALE GENOMIC DNA]</scope>
    <source>
        <tissue evidence="1">Muscle</tissue>
    </source>
</reference>
<organism evidence="1 2">
    <name type="scientific">Liparis tanakae</name>
    <name type="common">Tanaka's snailfish</name>
    <dbReference type="NCBI Taxonomy" id="230148"/>
    <lineage>
        <taxon>Eukaryota</taxon>
        <taxon>Metazoa</taxon>
        <taxon>Chordata</taxon>
        <taxon>Craniata</taxon>
        <taxon>Vertebrata</taxon>
        <taxon>Euteleostomi</taxon>
        <taxon>Actinopterygii</taxon>
        <taxon>Neopterygii</taxon>
        <taxon>Teleostei</taxon>
        <taxon>Neoteleostei</taxon>
        <taxon>Acanthomorphata</taxon>
        <taxon>Eupercaria</taxon>
        <taxon>Perciformes</taxon>
        <taxon>Cottioidei</taxon>
        <taxon>Cottales</taxon>
        <taxon>Liparidae</taxon>
        <taxon>Liparis</taxon>
    </lineage>
</organism>
<evidence type="ECO:0000313" key="1">
    <source>
        <dbReference type="EMBL" id="TNN45457.1"/>
    </source>
</evidence>
<comment type="caution">
    <text evidence="1">The sequence shown here is derived from an EMBL/GenBank/DDBJ whole genome shotgun (WGS) entry which is preliminary data.</text>
</comment>
<keyword evidence="2" id="KW-1185">Reference proteome</keyword>
<proteinExistence type="predicted"/>